<evidence type="ECO:0000256" key="5">
    <source>
        <dbReference type="ARBA" id="ARBA00022837"/>
    </source>
</evidence>
<dbReference type="Pfam" id="PF00028">
    <property type="entry name" value="Cadherin"/>
    <property type="match status" value="2"/>
</dbReference>
<feature type="non-terminal residue" evidence="11">
    <location>
        <position position="1"/>
    </location>
</feature>
<comment type="caution">
    <text evidence="11">The sequence shown here is derived from an EMBL/GenBank/DDBJ whole genome shotgun (WGS) entry which is preliminary data.</text>
</comment>
<accession>A0AAD7ZXT5</accession>
<keyword evidence="3" id="KW-0732">Signal</keyword>
<dbReference type="PANTHER" id="PTHR24025:SF28">
    <property type="entry name" value="PUTATIVE-RELATED"/>
    <property type="match status" value="1"/>
</dbReference>
<evidence type="ECO:0000256" key="8">
    <source>
        <dbReference type="ARBA" id="ARBA00023136"/>
    </source>
</evidence>
<evidence type="ECO:0000259" key="10">
    <source>
        <dbReference type="PROSITE" id="PS50268"/>
    </source>
</evidence>
<dbReference type="GO" id="GO:0005509">
    <property type="term" value="F:calcium ion binding"/>
    <property type="evidence" value="ECO:0007669"/>
    <property type="project" value="UniProtKB-UniRule"/>
</dbReference>
<evidence type="ECO:0000256" key="2">
    <source>
        <dbReference type="ARBA" id="ARBA00022692"/>
    </source>
</evidence>
<dbReference type="FunFam" id="2.60.40.60:FF:000060">
    <property type="entry name" value="Putative cadherin-23"/>
    <property type="match status" value="1"/>
</dbReference>
<dbReference type="SMART" id="SM00112">
    <property type="entry name" value="CA"/>
    <property type="match status" value="2"/>
</dbReference>
<comment type="subcellular location">
    <subcellularLocation>
        <location evidence="1">Membrane</location>
    </subcellularLocation>
</comment>
<evidence type="ECO:0000256" key="6">
    <source>
        <dbReference type="ARBA" id="ARBA00022889"/>
    </source>
</evidence>
<keyword evidence="6" id="KW-0130">Cell adhesion</keyword>
<keyword evidence="8" id="KW-0472">Membrane</keyword>
<evidence type="ECO:0000256" key="9">
    <source>
        <dbReference type="PROSITE-ProRule" id="PRU00043"/>
    </source>
</evidence>
<feature type="domain" description="Cadherin" evidence="10">
    <location>
        <begin position="2"/>
        <end position="71"/>
    </location>
</feature>
<dbReference type="GO" id="GO:0005886">
    <property type="term" value="C:plasma membrane"/>
    <property type="evidence" value="ECO:0007669"/>
    <property type="project" value="InterPro"/>
</dbReference>
<dbReference type="PROSITE" id="PS50268">
    <property type="entry name" value="CADHERIN_2"/>
    <property type="match status" value="2"/>
</dbReference>
<reference evidence="11" key="2">
    <citation type="submission" date="2023-05" db="EMBL/GenBank/DDBJ databases">
        <authorList>
            <person name="Fouks B."/>
        </authorList>
    </citation>
    <scope>NUCLEOTIDE SEQUENCE</scope>
    <source>
        <strain evidence="11">Stay&amp;Tobe</strain>
        <tissue evidence="11">Testes</tissue>
    </source>
</reference>
<evidence type="ECO:0000256" key="4">
    <source>
        <dbReference type="ARBA" id="ARBA00022737"/>
    </source>
</evidence>
<organism evidence="11 12">
    <name type="scientific">Diploptera punctata</name>
    <name type="common">Pacific beetle cockroach</name>
    <dbReference type="NCBI Taxonomy" id="6984"/>
    <lineage>
        <taxon>Eukaryota</taxon>
        <taxon>Metazoa</taxon>
        <taxon>Ecdysozoa</taxon>
        <taxon>Arthropoda</taxon>
        <taxon>Hexapoda</taxon>
        <taxon>Insecta</taxon>
        <taxon>Pterygota</taxon>
        <taxon>Neoptera</taxon>
        <taxon>Polyneoptera</taxon>
        <taxon>Dictyoptera</taxon>
        <taxon>Blattodea</taxon>
        <taxon>Blaberoidea</taxon>
        <taxon>Blaberidae</taxon>
        <taxon>Diplopterinae</taxon>
        <taxon>Diploptera</taxon>
    </lineage>
</organism>
<dbReference type="EMBL" id="JASPKZ010006064">
    <property type="protein sequence ID" value="KAJ9587768.1"/>
    <property type="molecule type" value="Genomic_DNA"/>
</dbReference>
<protein>
    <recommendedName>
        <fullName evidence="10">Cadherin domain-containing protein</fullName>
    </recommendedName>
</protein>
<evidence type="ECO:0000256" key="7">
    <source>
        <dbReference type="ARBA" id="ARBA00022989"/>
    </source>
</evidence>
<name>A0AAD7ZXT5_DIPPU</name>
<evidence type="ECO:0000313" key="11">
    <source>
        <dbReference type="EMBL" id="KAJ9587768.1"/>
    </source>
</evidence>
<dbReference type="GO" id="GO:0007156">
    <property type="term" value="P:homophilic cell adhesion via plasma membrane adhesion molecules"/>
    <property type="evidence" value="ECO:0007669"/>
    <property type="project" value="InterPro"/>
</dbReference>
<keyword evidence="2" id="KW-0812">Transmembrane</keyword>
<proteinExistence type="predicted"/>
<evidence type="ECO:0000256" key="3">
    <source>
        <dbReference type="ARBA" id="ARBA00022729"/>
    </source>
</evidence>
<dbReference type="Gene3D" id="2.60.40.60">
    <property type="entry name" value="Cadherins"/>
    <property type="match status" value="3"/>
</dbReference>
<reference evidence="11" key="1">
    <citation type="journal article" date="2023" name="IScience">
        <title>Live-bearing cockroach genome reveals convergent evolutionary mechanisms linked to viviparity in insects and beyond.</title>
        <authorList>
            <person name="Fouks B."/>
            <person name="Harrison M.C."/>
            <person name="Mikhailova A.A."/>
            <person name="Marchal E."/>
            <person name="English S."/>
            <person name="Carruthers M."/>
            <person name="Jennings E.C."/>
            <person name="Chiamaka E.L."/>
            <person name="Frigard R.A."/>
            <person name="Pippel M."/>
            <person name="Attardo G.M."/>
            <person name="Benoit J.B."/>
            <person name="Bornberg-Bauer E."/>
            <person name="Tobe S.S."/>
        </authorList>
    </citation>
    <scope>NUCLEOTIDE SEQUENCE</scope>
    <source>
        <strain evidence="11">Stay&amp;Tobe</strain>
    </source>
</reference>
<dbReference type="PROSITE" id="PS00232">
    <property type="entry name" value="CADHERIN_1"/>
    <property type="match status" value="1"/>
</dbReference>
<keyword evidence="7" id="KW-1133">Transmembrane helix</keyword>
<dbReference type="PANTHER" id="PTHR24025">
    <property type="entry name" value="DESMOGLEIN FAMILY MEMBER"/>
    <property type="match status" value="1"/>
</dbReference>
<keyword evidence="4" id="KW-0677">Repeat</keyword>
<feature type="domain" description="Cadherin" evidence="10">
    <location>
        <begin position="72"/>
        <end position="181"/>
    </location>
</feature>
<keyword evidence="5 9" id="KW-0106">Calcium</keyword>
<dbReference type="Proteomes" id="UP001233999">
    <property type="component" value="Unassembled WGS sequence"/>
</dbReference>
<keyword evidence="12" id="KW-1185">Reference proteome</keyword>
<dbReference type="PRINTS" id="PR00205">
    <property type="entry name" value="CADHERIN"/>
</dbReference>
<dbReference type="InterPro" id="IPR015919">
    <property type="entry name" value="Cadherin-like_sf"/>
</dbReference>
<evidence type="ECO:0000313" key="12">
    <source>
        <dbReference type="Proteomes" id="UP001233999"/>
    </source>
</evidence>
<dbReference type="InterPro" id="IPR020894">
    <property type="entry name" value="Cadherin_CS"/>
</dbReference>
<dbReference type="InterPro" id="IPR002126">
    <property type="entry name" value="Cadherin-like_dom"/>
</dbReference>
<dbReference type="SUPFAM" id="SSF49313">
    <property type="entry name" value="Cadherin-like"/>
    <property type="match status" value="3"/>
</dbReference>
<evidence type="ECO:0000256" key="1">
    <source>
        <dbReference type="ARBA" id="ARBA00004370"/>
    </source>
</evidence>
<sequence length="232" mass="25193">MVNYTLGDGFGKVREFEVRSGSGEVCITGELDFETRSVYEFPVIATDRGGLSTTAMVKIQLTDVNDNQPVFYPREYNVSLREGGGSSSSSSPVVVVVATDLDSGRYGSIIYRIVAGNDAGLFRIDRNTGEIFVTRPSLLSTRTAPYHRLNISATDGGGLRSFQDAEVFLSVTDSAQRPPIFERPRYTFAVKEDVGKNTIVGSVKATSSDSGEFPGCYFESDVGEGIVRYTVT</sequence>
<dbReference type="GO" id="GO:0005911">
    <property type="term" value="C:cell-cell junction"/>
    <property type="evidence" value="ECO:0007669"/>
    <property type="project" value="TreeGrafter"/>
</dbReference>
<dbReference type="InterPro" id="IPR050971">
    <property type="entry name" value="Cadherin-domain_protein"/>
</dbReference>
<dbReference type="AlphaFoldDB" id="A0AAD7ZXT5"/>
<dbReference type="CDD" id="cd11304">
    <property type="entry name" value="Cadherin_repeat"/>
    <property type="match status" value="2"/>
</dbReference>
<gene>
    <name evidence="11" type="ORF">L9F63_018794</name>
</gene>